<name>A0A7Y6M429_9ACTN</name>
<proteinExistence type="inferred from homology"/>
<dbReference type="Pfam" id="PF13561">
    <property type="entry name" value="adh_short_C2"/>
    <property type="match status" value="1"/>
</dbReference>
<dbReference type="InterPro" id="IPR002347">
    <property type="entry name" value="SDR_fam"/>
</dbReference>
<dbReference type="Gene3D" id="3.40.50.720">
    <property type="entry name" value="NAD(P)-binding Rossmann-like Domain"/>
    <property type="match status" value="1"/>
</dbReference>
<dbReference type="SUPFAM" id="SSF51735">
    <property type="entry name" value="NAD(P)-binding Rossmann-fold domains"/>
    <property type="match status" value="1"/>
</dbReference>
<dbReference type="InterPro" id="IPR051122">
    <property type="entry name" value="SDR_DHRS6-like"/>
</dbReference>
<dbReference type="InterPro" id="IPR036291">
    <property type="entry name" value="NAD(P)-bd_dom_sf"/>
</dbReference>
<sequence>MSAVASAVAAVPVRSPLPEGLAGSAAVIVGGSSGIGLAAATLLRRLGGRVVLVGRDPERLAAAVARVRDVNPGADAEVLGVAADGADEAALAEAFDLAGSVDHVLVTSGGLTGAGPVTDVSAGDLRAAFEERVLGAFTAARLAAARLSAGGTITLSSGTYVIRPVPGMTAPLAAIGGVETFTRALAVELAPRRLRVNAVRYGVVDTPLMRGASGLATDAAMAAAGAGTLLGRYGTAEEAAASALFLMANPYVTGQVITVDGGQSLV</sequence>
<dbReference type="PRINTS" id="PR00081">
    <property type="entry name" value="GDHRDH"/>
</dbReference>
<dbReference type="Proteomes" id="UP000586042">
    <property type="component" value="Unassembled WGS sequence"/>
</dbReference>
<gene>
    <name evidence="4" type="ORF">HTZ77_23355</name>
</gene>
<feature type="transmembrane region" description="Helical" evidence="3">
    <location>
        <begin position="20"/>
        <end position="43"/>
    </location>
</feature>
<dbReference type="AlphaFoldDB" id="A0A7Y6M429"/>
<comment type="similarity">
    <text evidence="1">Belongs to the short-chain dehydrogenases/reductases (SDR) family.</text>
</comment>
<keyword evidence="2" id="KW-0560">Oxidoreductase</keyword>
<dbReference type="RefSeq" id="WP_175591820.1">
    <property type="nucleotide sequence ID" value="NZ_JABWGN010000009.1"/>
</dbReference>
<keyword evidence="3" id="KW-0812">Transmembrane</keyword>
<dbReference type="GO" id="GO:0016491">
    <property type="term" value="F:oxidoreductase activity"/>
    <property type="evidence" value="ECO:0007669"/>
    <property type="project" value="UniProtKB-KW"/>
</dbReference>
<evidence type="ECO:0000256" key="2">
    <source>
        <dbReference type="ARBA" id="ARBA00023002"/>
    </source>
</evidence>
<dbReference type="PANTHER" id="PTHR43477">
    <property type="entry name" value="DIHYDROANTICAPSIN 7-DEHYDROGENASE"/>
    <property type="match status" value="1"/>
</dbReference>
<evidence type="ECO:0000313" key="4">
    <source>
        <dbReference type="EMBL" id="NUW34353.1"/>
    </source>
</evidence>
<dbReference type="CDD" id="cd05233">
    <property type="entry name" value="SDR_c"/>
    <property type="match status" value="1"/>
</dbReference>
<protein>
    <submittedName>
        <fullName evidence="4">SDR family oxidoreductase</fullName>
    </submittedName>
</protein>
<dbReference type="EMBL" id="JABWGN010000009">
    <property type="protein sequence ID" value="NUW34353.1"/>
    <property type="molecule type" value="Genomic_DNA"/>
</dbReference>
<accession>A0A7Y6M429</accession>
<keyword evidence="3" id="KW-0472">Membrane</keyword>
<comment type="caution">
    <text evidence="4">The sequence shown here is derived from an EMBL/GenBank/DDBJ whole genome shotgun (WGS) entry which is preliminary data.</text>
</comment>
<keyword evidence="5" id="KW-1185">Reference proteome</keyword>
<organism evidence="4 5">
    <name type="scientific">Nonomuraea montanisoli</name>
    <dbReference type="NCBI Taxonomy" id="2741721"/>
    <lineage>
        <taxon>Bacteria</taxon>
        <taxon>Bacillati</taxon>
        <taxon>Actinomycetota</taxon>
        <taxon>Actinomycetes</taxon>
        <taxon>Streptosporangiales</taxon>
        <taxon>Streptosporangiaceae</taxon>
        <taxon>Nonomuraea</taxon>
    </lineage>
</organism>
<dbReference type="PANTHER" id="PTHR43477:SF1">
    <property type="entry name" value="DIHYDROANTICAPSIN 7-DEHYDROGENASE"/>
    <property type="match status" value="1"/>
</dbReference>
<keyword evidence="3" id="KW-1133">Transmembrane helix</keyword>
<reference evidence="4 5" key="1">
    <citation type="submission" date="2020-06" db="EMBL/GenBank/DDBJ databases">
        <title>Nonomuraea sp. SMC257, a novel actinomycete isolated from soil.</title>
        <authorList>
            <person name="Chanama M."/>
        </authorList>
    </citation>
    <scope>NUCLEOTIDE SEQUENCE [LARGE SCALE GENOMIC DNA]</scope>
    <source>
        <strain evidence="4 5">SMC257</strain>
    </source>
</reference>
<evidence type="ECO:0000256" key="1">
    <source>
        <dbReference type="ARBA" id="ARBA00006484"/>
    </source>
</evidence>
<evidence type="ECO:0000256" key="3">
    <source>
        <dbReference type="SAM" id="Phobius"/>
    </source>
</evidence>
<evidence type="ECO:0000313" key="5">
    <source>
        <dbReference type="Proteomes" id="UP000586042"/>
    </source>
</evidence>